<organism evidence="2 3">
    <name type="scientific">Dactylonectria macrodidyma</name>
    <dbReference type="NCBI Taxonomy" id="307937"/>
    <lineage>
        <taxon>Eukaryota</taxon>
        <taxon>Fungi</taxon>
        <taxon>Dikarya</taxon>
        <taxon>Ascomycota</taxon>
        <taxon>Pezizomycotina</taxon>
        <taxon>Sordariomycetes</taxon>
        <taxon>Hypocreomycetidae</taxon>
        <taxon>Hypocreales</taxon>
        <taxon>Nectriaceae</taxon>
        <taxon>Dactylonectria</taxon>
    </lineage>
</organism>
<sequence length="194" mass="20362">MASTKSTLISLLAAFPSGILARNVISAPCLDGECADGRQASLIQTMKQYPIFTNTFAAAATVASADGPMTKCGAGCTSSPCIEVDWRSIDCAVAEDAKAGGNIPWENSQTDFVFEEALNSWLSATGTGSQQFFGDEGTGTSLTCSEYMVKYVRGPANMKCATLVDRNGCDGFLEKITGLSMCLKFDALSSTAIL</sequence>
<dbReference type="OrthoDB" id="3257981at2759"/>
<evidence type="ECO:0000313" key="2">
    <source>
        <dbReference type="EMBL" id="KAH7160632.1"/>
    </source>
</evidence>
<protein>
    <submittedName>
        <fullName evidence="2">Uncharacterized protein</fullName>
    </submittedName>
</protein>
<feature type="chain" id="PRO_5040355968" evidence="1">
    <location>
        <begin position="22"/>
        <end position="194"/>
    </location>
</feature>
<comment type="caution">
    <text evidence="2">The sequence shown here is derived from an EMBL/GenBank/DDBJ whole genome shotgun (WGS) entry which is preliminary data.</text>
</comment>
<dbReference type="Proteomes" id="UP000738349">
    <property type="component" value="Unassembled WGS sequence"/>
</dbReference>
<keyword evidence="3" id="KW-1185">Reference proteome</keyword>
<name>A0A9P9FF01_9HYPO</name>
<dbReference type="EMBL" id="JAGMUV010000004">
    <property type="protein sequence ID" value="KAH7160632.1"/>
    <property type="molecule type" value="Genomic_DNA"/>
</dbReference>
<evidence type="ECO:0000313" key="3">
    <source>
        <dbReference type="Proteomes" id="UP000738349"/>
    </source>
</evidence>
<accession>A0A9P9FF01</accession>
<dbReference type="AlphaFoldDB" id="A0A9P9FF01"/>
<reference evidence="2" key="1">
    <citation type="journal article" date="2021" name="Nat. Commun.">
        <title>Genetic determinants of endophytism in the Arabidopsis root mycobiome.</title>
        <authorList>
            <person name="Mesny F."/>
            <person name="Miyauchi S."/>
            <person name="Thiergart T."/>
            <person name="Pickel B."/>
            <person name="Atanasova L."/>
            <person name="Karlsson M."/>
            <person name="Huettel B."/>
            <person name="Barry K.W."/>
            <person name="Haridas S."/>
            <person name="Chen C."/>
            <person name="Bauer D."/>
            <person name="Andreopoulos W."/>
            <person name="Pangilinan J."/>
            <person name="LaButti K."/>
            <person name="Riley R."/>
            <person name="Lipzen A."/>
            <person name="Clum A."/>
            <person name="Drula E."/>
            <person name="Henrissat B."/>
            <person name="Kohler A."/>
            <person name="Grigoriev I.V."/>
            <person name="Martin F.M."/>
            <person name="Hacquard S."/>
        </authorList>
    </citation>
    <scope>NUCLEOTIDE SEQUENCE</scope>
    <source>
        <strain evidence="2">MPI-CAGE-AT-0147</strain>
    </source>
</reference>
<feature type="signal peptide" evidence="1">
    <location>
        <begin position="1"/>
        <end position="21"/>
    </location>
</feature>
<gene>
    <name evidence="2" type="ORF">EDB81DRAFT_878981</name>
</gene>
<evidence type="ECO:0000256" key="1">
    <source>
        <dbReference type="SAM" id="SignalP"/>
    </source>
</evidence>
<keyword evidence="1" id="KW-0732">Signal</keyword>
<proteinExistence type="predicted"/>